<dbReference type="GO" id="GO:0042910">
    <property type="term" value="F:xenobiotic transmembrane transporter activity"/>
    <property type="evidence" value="ECO:0007669"/>
    <property type="project" value="InterPro"/>
</dbReference>
<dbReference type="eggNOG" id="KOG1347">
    <property type="taxonomic scope" value="Eukaryota"/>
</dbReference>
<feature type="transmembrane region" description="Helical" evidence="6">
    <location>
        <begin position="183"/>
        <end position="201"/>
    </location>
</feature>
<proteinExistence type="inferred from homology"/>
<dbReference type="FunCoup" id="W2S3L6">
    <property type="interactions" value="127"/>
</dbReference>
<keyword evidence="8" id="KW-1185">Reference proteome</keyword>
<dbReference type="CDD" id="cd13132">
    <property type="entry name" value="MATE_eukaryotic"/>
    <property type="match status" value="1"/>
</dbReference>
<dbReference type="InterPro" id="IPR002528">
    <property type="entry name" value="MATE_fam"/>
</dbReference>
<evidence type="ECO:0000256" key="2">
    <source>
        <dbReference type="ARBA" id="ARBA00010199"/>
    </source>
</evidence>
<dbReference type="PANTHER" id="PTHR11206">
    <property type="entry name" value="MULTIDRUG RESISTANCE PROTEIN"/>
    <property type="match status" value="1"/>
</dbReference>
<comment type="similarity">
    <text evidence="2">Belongs to the multi antimicrobial extrusion (MATE) (TC 2.A.66.1) family.</text>
</comment>
<protein>
    <recommendedName>
        <fullName evidence="9">MATE efflux family protein</fullName>
    </recommendedName>
</protein>
<dbReference type="Pfam" id="PF01554">
    <property type="entry name" value="MatE"/>
    <property type="match status" value="2"/>
</dbReference>
<evidence type="ECO:0000256" key="5">
    <source>
        <dbReference type="ARBA" id="ARBA00023136"/>
    </source>
</evidence>
<evidence type="ECO:0000256" key="4">
    <source>
        <dbReference type="ARBA" id="ARBA00022989"/>
    </source>
</evidence>
<feature type="transmembrane region" description="Helical" evidence="6">
    <location>
        <begin position="439"/>
        <end position="459"/>
    </location>
</feature>
<dbReference type="STRING" id="1220924.W2S3L6"/>
<feature type="transmembrane region" description="Helical" evidence="6">
    <location>
        <begin position="290"/>
        <end position="309"/>
    </location>
</feature>
<name>W2S3L6_CYPE1</name>
<feature type="transmembrane region" description="Helical" evidence="6">
    <location>
        <begin position="150"/>
        <end position="171"/>
    </location>
</feature>
<feature type="transmembrane region" description="Helical" evidence="6">
    <location>
        <begin position="471"/>
        <end position="490"/>
    </location>
</feature>
<evidence type="ECO:0000313" key="8">
    <source>
        <dbReference type="Proteomes" id="UP000030752"/>
    </source>
</evidence>
<dbReference type="EMBL" id="KB822718">
    <property type="protein sequence ID" value="ETN43277.1"/>
    <property type="molecule type" value="Genomic_DNA"/>
</dbReference>
<dbReference type="Proteomes" id="UP000030752">
    <property type="component" value="Unassembled WGS sequence"/>
</dbReference>
<accession>W2S3L6</accession>
<sequence length="507" mass="55256">MPAGPVSETTSLLRKPSFDAEGLSGVAGAKDATHGQTVAEYGTSDNVEAADLKYPDDETTWQEEIRYLARNSPPLILTYLLQYSFSLVTVFVAGRLGTEELGAASLASMTANITGLCVYEGLATCLDTLTSQAYGNGKKQLVGLHIQRMCALMCLVTVPIGTIWLCSPLILPHLVPEKEVALLAGKFMQIYLIGAPGWGIFEASKRFTQAQGNFNASLWVLVVCAPFNIFLNWLLPFQLGLGFEGAALAVAISNTLQPIVLALYVRFFAPATLECWPGIQWKRIAQNWGPMIRLSIPGVLMTASEWLAFDILTFASSYLSAEHLAAQSVVMTVCVAIYHLPFPISIVASTRFGNWIGYGALNAARKTWRTHYMLFICIGLCDLALLTSLRHVIAGVFTSDEVVRAIIVRVLPIVASAQLFDALLAISNGLLRGLGRQKIGGWINLAVYYVFALPLSFVLTFGPPKLDIEGLWIGPCLGLGLGAFTMWSYMKLTDWTKAVEDARAREE</sequence>
<keyword evidence="5 6" id="KW-0472">Membrane</keyword>
<reference evidence="7 8" key="1">
    <citation type="submission" date="2013-03" db="EMBL/GenBank/DDBJ databases">
        <title>The Genome Sequence of Phialophora europaea CBS 101466.</title>
        <authorList>
            <consortium name="The Broad Institute Genomics Platform"/>
            <person name="Cuomo C."/>
            <person name="de Hoog S."/>
            <person name="Gorbushina A."/>
            <person name="Walker B."/>
            <person name="Young S.K."/>
            <person name="Zeng Q."/>
            <person name="Gargeya S."/>
            <person name="Fitzgerald M."/>
            <person name="Haas B."/>
            <person name="Abouelleil A."/>
            <person name="Allen A.W."/>
            <person name="Alvarado L."/>
            <person name="Arachchi H.M."/>
            <person name="Berlin A.M."/>
            <person name="Chapman S.B."/>
            <person name="Gainer-Dewar J."/>
            <person name="Goldberg J."/>
            <person name="Griggs A."/>
            <person name="Gujja S."/>
            <person name="Hansen M."/>
            <person name="Howarth C."/>
            <person name="Imamovic A."/>
            <person name="Ireland A."/>
            <person name="Larimer J."/>
            <person name="McCowan C."/>
            <person name="Murphy C."/>
            <person name="Pearson M."/>
            <person name="Poon T.W."/>
            <person name="Priest M."/>
            <person name="Roberts A."/>
            <person name="Saif S."/>
            <person name="Shea T."/>
            <person name="Sisk P."/>
            <person name="Sykes S."/>
            <person name="Wortman J."/>
            <person name="Nusbaum C."/>
            <person name="Birren B."/>
        </authorList>
    </citation>
    <scope>NUCLEOTIDE SEQUENCE [LARGE SCALE GENOMIC DNA]</scope>
    <source>
        <strain evidence="7 8">CBS 101466</strain>
    </source>
</reference>
<feature type="transmembrane region" description="Helical" evidence="6">
    <location>
        <begin position="372"/>
        <end position="393"/>
    </location>
</feature>
<dbReference type="GO" id="GO:0016020">
    <property type="term" value="C:membrane"/>
    <property type="evidence" value="ECO:0007669"/>
    <property type="project" value="UniProtKB-SubCell"/>
</dbReference>
<evidence type="ECO:0000256" key="3">
    <source>
        <dbReference type="ARBA" id="ARBA00022692"/>
    </source>
</evidence>
<dbReference type="VEuPathDB" id="FungiDB:HMPREF1541_02436"/>
<dbReference type="RefSeq" id="XP_008715013.1">
    <property type="nucleotide sequence ID" value="XM_008716791.1"/>
</dbReference>
<evidence type="ECO:0000313" key="7">
    <source>
        <dbReference type="EMBL" id="ETN43277.1"/>
    </source>
</evidence>
<dbReference type="NCBIfam" id="TIGR00797">
    <property type="entry name" value="matE"/>
    <property type="match status" value="1"/>
</dbReference>
<dbReference type="GeneID" id="19969775"/>
<gene>
    <name evidence="7" type="ORF">HMPREF1541_02436</name>
</gene>
<evidence type="ECO:0000256" key="6">
    <source>
        <dbReference type="SAM" id="Phobius"/>
    </source>
</evidence>
<dbReference type="InParanoid" id="W2S3L6"/>
<comment type="subcellular location">
    <subcellularLocation>
        <location evidence="1">Membrane</location>
        <topology evidence="1">Multi-pass membrane protein</topology>
    </subcellularLocation>
</comment>
<keyword evidence="3 6" id="KW-0812">Transmembrane</keyword>
<dbReference type="InterPro" id="IPR045069">
    <property type="entry name" value="MATE_euk"/>
</dbReference>
<feature type="transmembrane region" description="Helical" evidence="6">
    <location>
        <begin position="329"/>
        <end position="352"/>
    </location>
</feature>
<dbReference type="AlphaFoldDB" id="W2S3L6"/>
<keyword evidence="4 6" id="KW-1133">Transmembrane helix</keyword>
<feature type="transmembrane region" description="Helical" evidence="6">
    <location>
        <begin position="405"/>
        <end position="427"/>
    </location>
</feature>
<organism evidence="7 8">
    <name type="scientific">Cyphellophora europaea (strain CBS 101466)</name>
    <name type="common">Phialophora europaea</name>
    <dbReference type="NCBI Taxonomy" id="1220924"/>
    <lineage>
        <taxon>Eukaryota</taxon>
        <taxon>Fungi</taxon>
        <taxon>Dikarya</taxon>
        <taxon>Ascomycota</taxon>
        <taxon>Pezizomycotina</taxon>
        <taxon>Eurotiomycetes</taxon>
        <taxon>Chaetothyriomycetidae</taxon>
        <taxon>Chaetothyriales</taxon>
        <taxon>Cyphellophoraceae</taxon>
        <taxon>Cyphellophora</taxon>
    </lineage>
</organism>
<feature type="transmembrane region" description="Helical" evidence="6">
    <location>
        <begin position="106"/>
        <end position="129"/>
    </location>
</feature>
<dbReference type="OrthoDB" id="2126698at2759"/>
<feature type="transmembrane region" description="Helical" evidence="6">
    <location>
        <begin position="247"/>
        <end position="269"/>
    </location>
</feature>
<feature type="transmembrane region" description="Helical" evidence="6">
    <location>
        <begin position="213"/>
        <end position="235"/>
    </location>
</feature>
<dbReference type="GO" id="GO:1990961">
    <property type="term" value="P:xenobiotic detoxification by transmembrane export across the plasma membrane"/>
    <property type="evidence" value="ECO:0007669"/>
    <property type="project" value="InterPro"/>
</dbReference>
<dbReference type="GO" id="GO:0015297">
    <property type="term" value="F:antiporter activity"/>
    <property type="evidence" value="ECO:0007669"/>
    <property type="project" value="InterPro"/>
</dbReference>
<dbReference type="HOGENOM" id="CLU_012893_1_2_1"/>
<evidence type="ECO:0008006" key="9">
    <source>
        <dbReference type="Google" id="ProtNLM"/>
    </source>
</evidence>
<evidence type="ECO:0000256" key="1">
    <source>
        <dbReference type="ARBA" id="ARBA00004141"/>
    </source>
</evidence>
<feature type="transmembrane region" description="Helical" evidence="6">
    <location>
        <begin position="75"/>
        <end position="94"/>
    </location>
</feature>